<gene>
    <name evidence="2" type="ORF">ACFSKU_11505</name>
</gene>
<dbReference type="RefSeq" id="WP_229958202.1">
    <property type="nucleotide sequence ID" value="NZ_JAJJWI010000002.1"/>
</dbReference>
<evidence type="ECO:0000313" key="3">
    <source>
        <dbReference type="Proteomes" id="UP001597369"/>
    </source>
</evidence>
<reference evidence="3" key="1">
    <citation type="journal article" date="2019" name="Int. J. Syst. Evol. Microbiol.">
        <title>The Global Catalogue of Microorganisms (GCM) 10K type strain sequencing project: providing services to taxonomists for standard genome sequencing and annotation.</title>
        <authorList>
            <consortium name="The Broad Institute Genomics Platform"/>
            <consortium name="The Broad Institute Genome Sequencing Center for Infectious Disease"/>
            <person name="Wu L."/>
            <person name="Ma J."/>
        </authorList>
    </citation>
    <scope>NUCLEOTIDE SEQUENCE [LARGE SCALE GENOMIC DNA]</scope>
    <source>
        <strain evidence="3">JCM 16545</strain>
    </source>
</reference>
<name>A0ABW4X028_9BACT</name>
<dbReference type="Proteomes" id="UP001597369">
    <property type="component" value="Unassembled WGS sequence"/>
</dbReference>
<keyword evidence="1" id="KW-0732">Signal</keyword>
<feature type="signal peptide" evidence="1">
    <location>
        <begin position="1"/>
        <end position="21"/>
    </location>
</feature>
<organism evidence="2 3">
    <name type="scientific">Pontibacter silvestris</name>
    <dbReference type="NCBI Taxonomy" id="2305183"/>
    <lineage>
        <taxon>Bacteria</taxon>
        <taxon>Pseudomonadati</taxon>
        <taxon>Bacteroidota</taxon>
        <taxon>Cytophagia</taxon>
        <taxon>Cytophagales</taxon>
        <taxon>Hymenobacteraceae</taxon>
        <taxon>Pontibacter</taxon>
    </lineage>
</organism>
<protein>
    <submittedName>
        <fullName evidence="2">Uncharacterized protein</fullName>
    </submittedName>
</protein>
<evidence type="ECO:0000313" key="2">
    <source>
        <dbReference type="EMBL" id="MFD2067510.1"/>
    </source>
</evidence>
<feature type="chain" id="PRO_5045104360" evidence="1">
    <location>
        <begin position="22"/>
        <end position="681"/>
    </location>
</feature>
<evidence type="ECO:0000256" key="1">
    <source>
        <dbReference type="SAM" id="SignalP"/>
    </source>
</evidence>
<comment type="caution">
    <text evidence="2">The sequence shown here is derived from an EMBL/GenBank/DDBJ whole genome shotgun (WGS) entry which is preliminary data.</text>
</comment>
<keyword evidence="3" id="KW-1185">Reference proteome</keyword>
<dbReference type="InterPro" id="IPR008928">
    <property type="entry name" value="6-hairpin_glycosidase_sf"/>
</dbReference>
<accession>A0ABW4X028</accession>
<sequence>MPLKKYITLCLLVFYSFQMPAQELETEFFQNLHYKVLIKSPGNLSEIHELETIAGQSALRATKELPIQISQNVKSVAESAAQLTIHIEATANTYFNLQGQFDTQNLVYDSSYMYLPGFWYRKNLRSPENAPSARVSKNWIVREDRLSSPLVGVYDRQKKVSYSLARLDTIDDHALVPLNQGEVILSGLSDLGAVGFGEENSKAFLAFAYPYREAPNSYYRKLTLGAPVTTFLHLEKGESITLRYLLVKFTATDYADYIKHIWTRSYDLYQPAPLANNKLTDDEIKQTLTNFYKQSFVEVGDLKGFSGVELQTNICEKLKILEVGFIGRVLLNAYNALDFAEQHKDQELKQIAYEVLNSYEQHGFTADGFFREVVNLEDNKKASVYSIRRQSEGIYAALHYLDYEQRNGRKHAQWEKQLQSLLATVLDLQQADGSFPRKFKGNLELVDTTGGSSPSAVLPLVMAYKYYGEKKYLNAARKVIDYQEREIISKSDYFSSTLDADCEDKEASLYAATALYYMAMVTKGKEQKRYINLASQAAYFTLSWYYTWDVPFAQGQMLGDLRLQSRGWGNVSVENNHIDVFIFEFDEVLKWLAQETGEKRFSEFANVIRTSMREQLLPYPGHMSGIAKVGYYPEVVQHTAWDYGHFGKGFYNLHFAPGWTVASIWELLTDSRTKAYLTRKR</sequence>
<dbReference type="SUPFAM" id="SSF48208">
    <property type="entry name" value="Six-hairpin glycosidases"/>
    <property type="match status" value="1"/>
</dbReference>
<proteinExistence type="predicted"/>
<dbReference type="EMBL" id="JBHUHV010000037">
    <property type="protein sequence ID" value="MFD2067510.1"/>
    <property type="molecule type" value="Genomic_DNA"/>
</dbReference>